<organism evidence="5">
    <name type="scientific">mine drainage metagenome</name>
    <dbReference type="NCBI Taxonomy" id="410659"/>
    <lineage>
        <taxon>unclassified sequences</taxon>
        <taxon>metagenomes</taxon>
        <taxon>ecological metagenomes</taxon>
    </lineage>
</organism>
<feature type="domain" description="Aminoacyl-transfer RNA synthetases class-II family profile" evidence="4">
    <location>
        <begin position="1"/>
        <end position="77"/>
    </location>
</feature>
<accession>T0Y4X1</accession>
<dbReference type="InterPro" id="IPR004499">
    <property type="entry name" value="Pro-tRNA-ligase_IIa_arc-type"/>
</dbReference>
<dbReference type="InterPro" id="IPR045864">
    <property type="entry name" value="aa-tRNA-synth_II/BPL/LPL"/>
</dbReference>
<dbReference type="Pfam" id="PF03129">
    <property type="entry name" value="HGTP_anticodon"/>
    <property type="match status" value="1"/>
</dbReference>
<dbReference type="InterPro" id="IPR017449">
    <property type="entry name" value="Pro-tRNA_synth_II"/>
</dbReference>
<reference evidence="5" key="2">
    <citation type="journal article" date="2014" name="ISME J.">
        <title>Microbial stratification in low pH oxic and suboxic macroscopic growths along an acid mine drainage.</title>
        <authorList>
            <person name="Mendez-Garcia C."/>
            <person name="Mesa V."/>
            <person name="Sprenger R.R."/>
            <person name="Richter M."/>
            <person name="Diez M.S."/>
            <person name="Solano J."/>
            <person name="Bargiela R."/>
            <person name="Golyshina O.V."/>
            <person name="Manteca A."/>
            <person name="Ramos J.L."/>
            <person name="Gallego J.R."/>
            <person name="Llorente I."/>
            <person name="Martins Dos Santos V.A."/>
            <person name="Jensen O.N."/>
            <person name="Pelaez A.I."/>
            <person name="Sanchez J."/>
            <person name="Ferrer M."/>
        </authorList>
    </citation>
    <scope>NUCLEOTIDE SEQUENCE</scope>
</reference>
<gene>
    <name evidence="5" type="ORF">B1B_18567</name>
</gene>
<keyword evidence="5" id="KW-0436">Ligase</keyword>
<proteinExistence type="predicted"/>
<comment type="caution">
    <text evidence="5">The sequence shown here is derived from an EMBL/GenBank/DDBJ whole genome shotgun (WGS) entry which is preliminary data.</text>
</comment>
<dbReference type="AlphaFoldDB" id="T0Y4X1"/>
<evidence type="ECO:0000259" key="4">
    <source>
        <dbReference type="PROSITE" id="PS50862"/>
    </source>
</evidence>
<dbReference type="GO" id="GO:0006433">
    <property type="term" value="P:prolyl-tRNA aminoacylation"/>
    <property type="evidence" value="ECO:0007669"/>
    <property type="project" value="InterPro"/>
</dbReference>
<feature type="coiled-coil region" evidence="3">
    <location>
        <begin position="180"/>
        <end position="207"/>
    </location>
</feature>
<dbReference type="PANTHER" id="PTHR43382">
    <property type="entry name" value="PROLYL-TRNA SYNTHETASE"/>
    <property type="match status" value="1"/>
</dbReference>
<dbReference type="SMART" id="SM00946">
    <property type="entry name" value="ProRS-C_1"/>
    <property type="match status" value="1"/>
</dbReference>
<dbReference type="GO" id="GO:0005524">
    <property type="term" value="F:ATP binding"/>
    <property type="evidence" value="ECO:0007669"/>
    <property type="project" value="InterPro"/>
</dbReference>
<dbReference type="EC" id="6.1.1.15" evidence="1"/>
<dbReference type="InterPro" id="IPR006195">
    <property type="entry name" value="aa-tRNA-synth_II"/>
</dbReference>
<dbReference type="Gene3D" id="3.30.930.10">
    <property type="entry name" value="Bira Bifunctional Protein, Domain 2"/>
    <property type="match status" value="1"/>
</dbReference>
<dbReference type="GO" id="GO:0005737">
    <property type="term" value="C:cytoplasm"/>
    <property type="evidence" value="ECO:0007669"/>
    <property type="project" value="InterPro"/>
</dbReference>
<dbReference type="InterPro" id="IPR016061">
    <property type="entry name" value="Pro-tRNA_ligase_II_C"/>
</dbReference>
<dbReference type="GO" id="GO:0004827">
    <property type="term" value="F:proline-tRNA ligase activity"/>
    <property type="evidence" value="ECO:0007669"/>
    <property type="project" value="UniProtKB-EC"/>
</dbReference>
<evidence type="ECO:0000313" key="5">
    <source>
        <dbReference type="EMBL" id="EQD30121.1"/>
    </source>
</evidence>
<dbReference type="InterPro" id="IPR036621">
    <property type="entry name" value="Anticodon-bd_dom_sf"/>
</dbReference>
<evidence type="ECO:0000256" key="3">
    <source>
        <dbReference type="SAM" id="Coils"/>
    </source>
</evidence>
<dbReference type="SUPFAM" id="SSF52954">
    <property type="entry name" value="Class II aaRS ABD-related"/>
    <property type="match status" value="1"/>
</dbReference>
<dbReference type="SUPFAM" id="SSF55681">
    <property type="entry name" value="Class II aaRS and biotin synthetases"/>
    <property type="match status" value="1"/>
</dbReference>
<dbReference type="EMBL" id="AUZY01012426">
    <property type="protein sequence ID" value="EQD30121.1"/>
    <property type="molecule type" value="Genomic_DNA"/>
</dbReference>
<protein>
    <recommendedName>
        <fullName evidence="1">proline--tRNA ligase</fullName>
        <ecNumber evidence="1">6.1.1.15</ecNumber>
    </recommendedName>
</protein>
<evidence type="ECO:0000256" key="1">
    <source>
        <dbReference type="ARBA" id="ARBA00012831"/>
    </source>
</evidence>
<dbReference type="PANTHER" id="PTHR43382:SF2">
    <property type="entry name" value="BIFUNCTIONAL GLUTAMATE_PROLINE--TRNA LIGASE"/>
    <property type="match status" value="1"/>
</dbReference>
<keyword evidence="5" id="KW-0030">Aminoacyl-tRNA synthetase</keyword>
<dbReference type="GO" id="GO:0017101">
    <property type="term" value="C:aminoacyl-tRNA synthetase multienzyme complex"/>
    <property type="evidence" value="ECO:0007669"/>
    <property type="project" value="TreeGrafter"/>
</dbReference>
<reference evidence="5" key="1">
    <citation type="submission" date="2013-08" db="EMBL/GenBank/DDBJ databases">
        <authorList>
            <person name="Mendez C."/>
            <person name="Richter M."/>
            <person name="Ferrer M."/>
            <person name="Sanchez J."/>
        </authorList>
    </citation>
    <scope>NUCLEOTIDE SEQUENCE</scope>
</reference>
<keyword evidence="3" id="KW-0175">Coiled coil</keyword>
<evidence type="ECO:0000256" key="2">
    <source>
        <dbReference type="ARBA" id="ARBA00022917"/>
    </source>
</evidence>
<dbReference type="Gene3D" id="3.30.110.30">
    <property type="entry name" value="C-terminal domain of ProRS"/>
    <property type="match status" value="1"/>
</dbReference>
<sequence>PGSQYSLAFDLILPSGRSLQIGTIHQYGENFAKNYDIQYSDVSGERKLVSQTTYGMSGRLVAAIVFMHGDDKGLVLPPYVAPIQFVIVPIPGENKNLDRYANLVKEQVTSLGYRVHLDNRGSYTPGFKYNDWEMRGVPFRIEVGSKETEGNFITLVPRNTGKRSKVQISNLQNSLASAVAALQEDLMRAAQERMNELTVQVSDIKNAKTSTGMIRLMWCGRKECADKIEQETELSCLGYPQDDNVEGKCVVCSLPAKPAYFSRTY</sequence>
<dbReference type="SUPFAM" id="SSF64586">
    <property type="entry name" value="C-terminal domain of ProRS"/>
    <property type="match status" value="1"/>
</dbReference>
<keyword evidence="2" id="KW-0648">Protein biosynthesis</keyword>
<dbReference type="Pfam" id="PF09180">
    <property type="entry name" value="ProRS-C_1"/>
    <property type="match status" value="1"/>
</dbReference>
<dbReference type="PROSITE" id="PS50862">
    <property type="entry name" value="AA_TRNA_LIGASE_II"/>
    <property type="match status" value="1"/>
</dbReference>
<feature type="non-terminal residue" evidence="5">
    <location>
        <position position="1"/>
    </location>
</feature>
<dbReference type="Gene3D" id="3.40.50.800">
    <property type="entry name" value="Anticodon-binding domain"/>
    <property type="match status" value="1"/>
</dbReference>
<name>T0Y4X1_9ZZZZ</name>
<dbReference type="InterPro" id="IPR004154">
    <property type="entry name" value="Anticodon-bd"/>
</dbReference>